<evidence type="ECO:0000313" key="5">
    <source>
        <dbReference type="Proteomes" id="UP000320333"/>
    </source>
</evidence>
<evidence type="ECO:0000256" key="2">
    <source>
        <dbReference type="SAM" id="MobiDB-lite"/>
    </source>
</evidence>
<evidence type="ECO:0000313" key="4">
    <source>
        <dbReference type="EMBL" id="TPX76548.1"/>
    </source>
</evidence>
<proteinExistence type="predicted"/>
<feature type="region of interest" description="Disordered" evidence="2">
    <location>
        <begin position="712"/>
        <end position="734"/>
    </location>
</feature>
<sequence length="1307" mass="142632">MAQRISNSNMALQSQQPSQPQPSSESMPPPLKSHLDGIQRMFAHQQLENNTLREQLVLAQTENKELRVQVQTLTITAEKGALSTQSTQPANPPSEQIPSALASSTQSVVAGAQTIQSAEWAVAWRDVVLHHLHDFKKKPDLDQHMTARTAKFAAKHLLKCELPSLYSTVKSNATAIPHSLIPQFIKFLSLPPIPSKPPTTPTAASSNSAAVKASQQKSVLPSQSKTPSNAPIMTFEPQVKLSDGSLNVERYFAWTDIIEVARPLYPAFDTSASFHQSRLTNFRRRNNLPNVRVPCHFKTGHTVSAIPERMIADFLDDMRRPSRASDVSFPRVGSLESVATDENAAEDAAANDTHETIAVAISRLAASVSEMSAIKAQVNGSGERAGYLEPHRNSAASTSPISDDLGDIALKQPVEPYQGDKGILYNVLLRKMTDYDEMATVQRKAVKMGVKDFLSECMQERGSTLKECEVHLSPGIPGKEDQLTYLIPTDCVSEFCNWIYDELLRVFPGRRLQEIPEMAWSIEHRDAMEERRRKKEIGDSSEQDAPARGPDCSNSIHSINHHLDPILANSTLNCIYNHNVVAGISDTDTHLIINCRTFNSNGKNNSLRATVSTLREAITRVERLEREHAELVAIVAESNPVIPYTAGQASSGAIHSKHPSSNVINSSSNSIISNYSDNSIASFHAVNSIKQHIHSAHSSSLSLMDIDNEVDADSDNAMTSNPPGSGRGDNPVKKHACDVPGCPRVYASKGAVNTHKQENHLFPQIMFANGRSLSEHIFDYEDGFLMCPCANYKTPSTTTMKNHAKLCLADPSSENLTSSPAASNSTNAMHVNVGEAMPVVETAELLSQKADTNGAVSDITASTGLNLVKTDHGSLQSEIDAMEPIPTFHDGTENKDRYFAWYDIMHKFASHVDITSGVHNKVSQFRFTHSLSPKPIARKFTSGKATHGIPQHLIADFLKVVNKNLRHILAATTGASDSPGGMATPNSPPRPAFTLPDQQLEIVPETHFVDGTLNMERYIAWTDVLASYSPGIAVTHALKKRFSQFRANHPDLSSKTIKKKHSEGYSTTGIPERLFTVFAMEMFRPLRARVETTPAKRLKTADDALDMEDILEGVSAGKVGTLNLQNTDVLGSEGLVKDESASVGENMQSGVSLHKTASDVPCEDDTDVESGDNDELEGDEMAPFDGIEIDSLGDVGVTGFTGTSAGILYNVLLRRMVEDYDRLDSLIRGDIKSEVCAVLTSVLQAVGQSIAEFSPTLGNSSKVTYLVPYSLVNVFSESIYPKLVVALPGRTVKKLDGSLSFFPLRAE</sequence>
<protein>
    <recommendedName>
        <fullName evidence="3">C2H2-type domain-containing protein</fullName>
    </recommendedName>
</protein>
<feature type="region of interest" description="Disordered" evidence="2">
    <location>
        <begin position="531"/>
        <end position="553"/>
    </location>
</feature>
<feature type="region of interest" description="Disordered" evidence="2">
    <location>
        <begin position="1"/>
        <end position="34"/>
    </location>
</feature>
<dbReference type="EMBL" id="QEAP01000043">
    <property type="protein sequence ID" value="TPX76548.1"/>
    <property type="molecule type" value="Genomic_DNA"/>
</dbReference>
<dbReference type="InterPro" id="IPR013087">
    <property type="entry name" value="Znf_C2H2_type"/>
</dbReference>
<feature type="region of interest" description="Disordered" evidence="2">
    <location>
        <begin position="196"/>
        <end position="231"/>
    </location>
</feature>
<organism evidence="4 5">
    <name type="scientific">Chytriomyces confervae</name>
    <dbReference type="NCBI Taxonomy" id="246404"/>
    <lineage>
        <taxon>Eukaryota</taxon>
        <taxon>Fungi</taxon>
        <taxon>Fungi incertae sedis</taxon>
        <taxon>Chytridiomycota</taxon>
        <taxon>Chytridiomycota incertae sedis</taxon>
        <taxon>Chytridiomycetes</taxon>
        <taxon>Chytridiales</taxon>
        <taxon>Chytriomycetaceae</taxon>
        <taxon>Chytriomyces</taxon>
    </lineage>
</organism>
<dbReference type="PROSITE" id="PS00028">
    <property type="entry name" value="ZINC_FINGER_C2H2_1"/>
    <property type="match status" value="1"/>
</dbReference>
<evidence type="ECO:0000259" key="3">
    <source>
        <dbReference type="PROSITE" id="PS00028"/>
    </source>
</evidence>
<accession>A0A507FM93</accession>
<keyword evidence="5" id="KW-1185">Reference proteome</keyword>
<feature type="compositionally biased region" description="Polar residues" evidence="2">
    <location>
        <begin position="1"/>
        <end position="12"/>
    </location>
</feature>
<evidence type="ECO:0000256" key="1">
    <source>
        <dbReference type="SAM" id="Coils"/>
    </source>
</evidence>
<dbReference type="Proteomes" id="UP000320333">
    <property type="component" value="Unassembled WGS sequence"/>
</dbReference>
<name>A0A507FM93_9FUNG</name>
<feature type="domain" description="C2H2-type" evidence="3">
    <location>
        <begin position="737"/>
        <end position="760"/>
    </location>
</feature>
<dbReference type="OrthoDB" id="2131835at2759"/>
<comment type="caution">
    <text evidence="4">The sequence shown here is derived from an EMBL/GenBank/DDBJ whole genome shotgun (WGS) entry which is preliminary data.</text>
</comment>
<feature type="coiled-coil region" evidence="1">
    <location>
        <begin position="607"/>
        <end position="634"/>
    </location>
</feature>
<feature type="compositionally biased region" description="Low complexity" evidence="2">
    <location>
        <begin position="201"/>
        <end position="219"/>
    </location>
</feature>
<feature type="region of interest" description="Disordered" evidence="2">
    <location>
        <begin position="1140"/>
        <end position="1175"/>
    </location>
</feature>
<feature type="compositionally biased region" description="Low complexity" evidence="2">
    <location>
        <begin position="13"/>
        <end position="26"/>
    </location>
</feature>
<feature type="compositionally biased region" description="Polar residues" evidence="2">
    <location>
        <begin position="220"/>
        <end position="231"/>
    </location>
</feature>
<feature type="compositionally biased region" description="Acidic residues" evidence="2">
    <location>
        <begin position="1161"/>
        <end position="1175"/>
    </location>
</feature>
<gene>
    <name evidence="4" type="ORF">CcCBS67573_g02163</name>
</gene>
<reference evidence="4 5" key="1">
    <citation type="journal article" date="2019" name="Sci. Rep.">
        <title>Comparative genomics of chytrid fungi reveal insights into the obligate biotrophic and pathogenic lifestyle of Synchytrium endobioticum.</title>
        <authorList>
            <person name="van de Vossenberg B.T.L.H."/>
            <person name="Warris S."/>
            <person name="Nguyen H.D.T."/>
            <person name="van Gent-Pelzer M.P.E."/>
            <person name="Joly D.L."/>
            <person name="van de Geest H.C."/>
            <person name="Bonants P.J.M."/>
            <person name="Smith D.S."/>
            <person name="Levesque C.A."/>
            <person name="van der Lee T.A.J."/>
        </authorList>
    </citation>
    <scope>NUCLEOTIDE SEQUENCE [LARGE SCALE GENOMIC DNA]</scope>
    <source>
        <strain evidence="4 5">CBS 675.73</strain>
    </source>
</reference>
<keyword evidence="1" id="KW-0175">Coiled coil</keyword>